<evidence type="ECO:0000313" key="3">
    <source>
        <dbReference type="Proteomes" id="UP001589575"/>
    </source>
</evidence>
<protein>
    <submittedName>
        <fullName evidence="2">Acetyl-CoA C-acetyltransferase</fullName>
        <ecNumber evidence="2">2.3.1.9</ecNumber>
    </submittedName>
</protein>
<evidence type="ECO:0000313" key="2">
    <source>
        <dbReference type="EMBL" id="MFB9075329.1"/>
    </source>
</evidence>
<dbReference type="Pfam" id="PF00108">
    <property type="entry name" value="Thiolase_N"/>
    <property type="match status" value="1"/>
</dbReference>
<dbReference type="InterPro" id="IPR016039">
    <property type="entry name" value="Thiolase-like"/>
</dbReference>
<keyword evidence="2" id="KW-0808">Transferase</keyword>
<reference evidence="2 3" key="1">
    <citation type="submission" date="2024-09" db="EMBL/GenBank/DDBJ databases">
        <authorList>
            <person name="Sun Q."/>
            <person name="Mori K."/>
        </authorList>
    </citation>
    <scope>NUCLEOTIDE SEQUENCE [LARGE SCALE GENOMIC DNA]</scope>
    <source>
        <strain evidence="2 3">CCM 7609</strain>
    </source>
</reference>
<accession>A0ABV5G8P1</accession>
<dbReference type="InterPro" id="IPR020616">
    <property type="entry name" value="Thiolase_N"/>
</dbReference>
<proteinExistence type="predicted"/>
<dbReference type="InterPro" id="IPR020617">
    <property type="entry name" value="Thiolase_C"/>
</dbReference>
<dbReference type="Gene3D" id="3.40.47.10">
    <property type="match status" value="2"/>
</dbReference>
<keyword evidence="3" id="KW-1185">Reference proteome</keyword>
<dbReference type="PROSITE" id="PS00737">
    <property type="entry name" value="THIOLASE_2"/>
    <property type="match status" value="1"/>
</dbReference>
<dbReference type="PANTHER" id="PTHR43365">
    <property type="entry name" value="BLR7806 PROTEIN"/>
    <property type="match status" value="1"/>
</dbReference>
<gene>
    <name evidence="1" type="ORF">ACFFX0_29675</name>
    <name evidence="2" type="ORF">ACFFX0_30830</name>
</gene>
<dbReference type="GO" id="GO:0003985">
    <property type="term" value="F:acetyl-CoA C-acetyltransferase activity"/>
    <property type="evidence" value="ECO:0007669"/>
    <property type="project" value="UniProtKB-EC"/>
</dbReference>
<evidence type="ECO:0000313" key="1">
    <source>
        <dbReference type="EMBL" id="MFB9075123.1"/>
    </source>
</evidence>
<dbReference type="Pfam" id="PF02803">
    <property type="entry name" value="Thiolase_C"/>
    <property type="match status" value="1"/>
</dbReference>
<organism evidence="2 3">
    <name type="scientific">Citricoccus parietis</name>
    <dbReference type="NCBI Taxonomy" id="592307"/>
    <lineage>
        <taxon>Bacteria</taxon>
        <taxon>Bacillati</taxon>
        <taxon>Actinomycetota</taxon>
        <taxon>Actinomycetes</taxon>
        <taxon>Micrococcales</taxon>
        <taxon>Micrococcaceae</taxon>
        <taxon>Citricoccus</taxon>
    </lineage>
</organism>
<dbReference type="EMBL" id="JBHMFI010000014">
    <property type="protein sequence ID" value="MFB9075123.1"/>
    <property type="molecule type" value="Genomic_DNA"/>
</dbReference>
<dbReference type="InterPro" id="IPR020613">
    <property type="entry name" value="Thiolase_CS"/>
</dbReference>
<keyword evidence="2" id="KW-0012">Acyltransferase</keyword>
<dbReference type="CDD" id="cd00751">
    <property type="entry name" value="thiolase"/>
    <property type="match status" value="1"/>
</dbReference>
<dbReference type="EMBL" id="JBHMFI010000023">
    <property type="protein sequence ID" value="MFB9075329.1"/>
    <property type="molecule type" value="Genomic_DNA"/>
</dbReference>
<dbReference type="PANTHER" id="PTHR43365:SF1">
    <property type="entry name" value="ACETYL-COA C-ACYLTRANSFERASE"/>
    <property type="match status" value="1"/>
</dbReference>
<sequence length="383" mass="40337">MTEAYIIDAVRTPVGRRGKGLAGVHPLDLAAAPIAELVGRQDIDSAEYDEVILGCIDQLGPQAMDIARNAWLAAGLSEHVPGTTVERQCGSGQQAIHYAAQAVMSGTSDLVVAGGVQSMSAIPLSASNRAGAGFDDPFTGSACWADRYGGQEISQFRGAEMMATQWGFPRDQLEELAVSSHERALAAQRDGRFEKEIVAVPGAPQVTADEGPRAPDLQKMRSLDPIIPGGLHTAATASQMSDAAAALLIASPAAVERYGLTPRARIHHVSARGDDPVMMLSAPIRATKYALAKTGMFLDQMDVIEINEAFAAVVLAWQRELDADMARVNVNGGAMALGHPIGATGARLMVSLLHELERSGGRYGLQTMCEGGGQANVTIIECL</sequence>
<dbReference type="NCBIfam" id="NF005865">
    <property type="entry name" value="PRK07801.1"/>
    <property type="match status" value="1"/>
</dbReference>
<dbReference type="EC" id="2.3.1.9" evidence="2"/>
<dbReference type="InterPro" id="IPR002155">
    <property type="entry name" value="Thiolase"/>
</dbReference>
<dbReference type="NCBIfam" id="TIGR01930">
    <property type="entry name" value="AcCoA-C-Actrans"/>
    <property type="match status" value="1"/>
</dbReference>
<dbReference type="PIRSF" id="PIRSF000429">
    <property type="entry name" value="Ac-CoA_Ac_transf"/>
    <property type="match status" value="1"/>
</dbReference>
<name>A0ABV5G8P1_9MICC</name>
<dbReference type="SUPFAM" id="SSF53901">
    <property type="entry name" value="Thiolase-like"/>
    <property type="match status" value="2"/>
</dbReference>
<dbReference type="Proteomes" id="UP001589575">
    <property type="component" value="Unassembled WGS sequence"/>
</dbReference>
<comment type="caution">
    <text evidence="2">The sequence shown here is derived from an EMBL/GenBank/DDBJ whole genome shotgun (WGS) entry which is preliminary data.</text>
</comment>